<dbReference type="AlphaFoldDB" id="A0A5J5K977"/>
<protein>
    <recommendedName>
        <fullName evidence="3">Acetoacetate decarboxylase</fullName>
    </recommendedName>
</protein>
<sequence>MMLTSHFFVQRGLTRSSKALSLRSSCKSVVPLNGTIRGSFPARQKESDVELNGFSNPLSPSGTASLVEPPPHHIGADAIRVVFRAGRDLARRYLPEPLEPVEDGLGFAYVADMVKVSADEPDQAFLSPRRTQYGEGIVGFYCRLGERAGRFSTFIWVTQDWSMGFGSIMGWGKKIGEVWRTHLNPYNPAMGEVGPGARLAGEVTRLGRPVLRVGIEIERAITPAEMPGYGDRGYLLRHQPSPGPEIPAATQLLELQLRGVRTGDVFTGRPHLEIHDAENEDLAPLRDCEPIAAYAYKQGWTTDTDARLVHDYSAADHSAGGPA</sequence>
<dbReference type="InterPro" id="IPR010451">
    <property type="entry name" value="Acetoacetate_decarboxylase"/>
</dbReference>
<dbReference type="Pfam" id="PF06314">
    <property type="entry name" value="ADC"/>
    <property type="match status" value="1"/>
</dbReference>
<dbReference type="Proteomes" id="UP000327011">
    <property type="component" value="Unassembled WGS sequence"/>
</dbReference>
<evidence type="ECO:0000313" key="1">
    <source>
        <dbReference type="EMBL" id="KAA9381541.1"/>
    </source>
</evidence>
<accession>A0A5J5K977</accession>
<dbReference type="EMBL" id="VYTZ01000001">
    <property type="protein sequence ID" value="KAA9381541.1"/>
    <property type="molecule type" value="Genomic_DNA"/>
</dbReference>
<reference evidence="1 2" key="1">
    <citation type="submission" date="2019-09" db="EMBL/GenBank/DDBJ databases">
        <title>Screening of Novel Bioactive Compounds from Soil-Associated.</title>
        <authorList>
            <person name="Gong X."/>
        </authorList>
    </citation>
    <scope>NUCLEOTIDE SEQUENCE [LARGE SCALE GENOMIC DNA]</scope>
    <source>
        <strain evidence="1 2">Gxj-6</strain>
    </source>
</reference>
<dbReference type="SUPFAM" id="SSF160104">
    <property type="entry name" value="Acetoacetate decarboxylase-like"/>
    <property type="match status" value="1"/>
</dbReference>
<dbReference type="GO" id="GO:0016829">
    <property type="term" value="F:lyase activity"/>
    <property type="evidence" value="ECO:0007669"/>
    <property type="project" value="InterPro"/>
</dbReference>
<dbReference type="InterPro" id="IPR023375">
    <property type="entry name" value="ADC_dom_sf"/>
</dbReference>
<keyword evidence="2" id="KW-1185">Reference proteome</keyword>
<name>A0A5J5K977_9ACTN</name>
<evidence type="ECO:0000313" key="2">
    <source>
        <dbReference type="Proteomes" id="UP000327011"/>
    </source>
</evidence>
<comment type="caution">
    <text evidence="1">The sequence shown here is derived from an EMBL/GenBank/DDBJ whole genome shotgun (WGS) entry which is preliminary data.</text>
</comment>
<dbReference type="Gene3D" id="2.40.400.10">
    <property type="entry name" value="Acetoacetate decarboxylase-like"/>
    <property type="match status" value="1"/>
</dbReference>
<evidence type="ECO:0008006" key="3">
    <source>
        <dbReference type="Google" id="ProtNLM"/>
    </source>
</evidence>
<proteinExistence type="predicted"/>
<gene>
    <name evidence="1" type="ORF">F5972_01505</name>
</gene>
<organism evidence="1 2">
    <name type="scientific">Microbispora cellulosiformans</name>
    <dbReference type="NCBI Taxonomy" id="2614688"/>
    <lineage>
        <taxon>Bacteria</taxon>
        <taxon>Bacillati</taxon>
        <taxon>Actinomycetota</taxon>
        <taxon>Actinomycetes</taxon>
        <taxon>Streptosporangiales</taxon>
        <taxon>Streptosporangiaceae</taxon>
        <taxon>Microbispora</taxon>
    </lineage>
</organism>